<dbReference type="AlphaFoldDB" id="A0A176YGU8"/>
<dbReference type="EMBL" id="LUUB01000079">
    <property type="protein sequence ID" value="OAF05863.1"/>
    <property type="molecule type" value="Genomic_DNA"/>
</dbReference>
<protein>
    <submittedName>
        <fullName evidence="5">TetR family transcriptional regulator</fullName>
    </submittedName>
</protein>
<evidence type="ECO:0000256" key="3">
    <source>
        <dbReference type="SAM" id="MobiDB-lite"/>
    </source>
</evidence>
<dbReference type="OrthoDB" id="2356263at2"/>
<dbReference type="PRINTS" id="PR00455">
    <property type="entry name" value="HTHTETR"/>
</dbReference>
<dbReference type="Pfam" id="PF17938">
    <property type="entry name" value="TetR_C_29"/>
    <property type="match status" value="1"/>
</dbReference>
<dbReference type="Gene3D" id="1.10.357.10">
    <property type="entry name" value="Tetracycline Repressor, domain 2"/>
    <property type="match status" value="1"/>
</dbReference>
<evidence type="ECO:0000256" key="1">
    <source>
        <dbReference type="ARBA" id="ARBA00023125"/>
    </source>
</evidence>
<proteinExistence type="predicted"/>
<dbReference type="SUPFAM" id="SSF46689">
    <property type="entry name" value="Homeodomain-like"/>
    <property type="match status" value="1"/>
</dbReference>
<organism evidence="5 6">
    <name type="scientific">Bradyrhizobium centrolobii</name>
    <dbReference type="NCBI Taxonomy" id="1505087"/>
    <lineage>
        <taxon>Bacteria</taxon>
        <taxon>Pseudomonadati</taxon>
        <taxon>Pseudomonadota</taxon>
        <taxon>Alphaproteobacteria</taxon>
        <taxon>Hyphomicrobiales</taxon>
        <taxon>Nitrobacteraceae</taxon>
        <taxon>Bradyrhizobium</taxon>
    </lineage>
</organism>
<dbReference type="PANTHER" id="PTHR30328:SF54">
    <property type="entry name" value="HTH-TYPE TRANSCRIPTIONAL REPRESSOR SCO4008"/>
    <property type="match status" value="1"/>
</dbReference>
<dbReference type="InterPro" id="IPR001647">
    <property type="entry name" value="HTH_TetR"/>
</dbReference>
<dbReference type="PROSITE" id="PS50977">
    <property type="entry name" value="HTH_TETR_2"/>
    <property type="match status" value="1"/>
</dbReference>
<evidence type="ECO:0000256" key="2">
    <source>
        <dbReference type="PROSITE-ProRule" id="PRU00335"/>
    </source>
</evidence>
<gene>
    <name evidence="5" type="ORF">AYJ54_01385</name>
</gene>
<dbReference type="InterPro" id="IPR041474">
    <property type="entry name" value="NicS_C"/>
</dbReference>
<dbReference type="Pfam" id="PF00440">
    <property type="entry name" value="TetR_N"/>
    <property type="match status" value="1"/>
</dbReference>
<dbReference type="GO" id="GO:0003677">
    <property type="term" value="F:DNA binding"/>
    <property type="evidence" value="ECO:0007669"/>
    <property type="project" value="UniProtKB-UniRule"/>
</dbReference>
<keyword evidence="6" id="KW-1185">Reference proteome</keyword>
<feature type="domain" description="HTH tetR-type" evidence="4">
    <location>
        <begin position="25"/>
        <end position="85"/>
    </location>
</feature>
<sequence length="225" mass="26045">MPMDVQTPRKASGSATGRGRKRDRERTRQEILDVAFQEFAEKGLSGTNTDVIAARANITKRLVFYYFNTKEKLFTAVLEEAYAKMRDAERDLRLDELEPETAIRTLAEFTFDFDNDNPEFVRLVTIENIHRGRHLTKSLKARAMTRPIIAQIERVLARGEKAGVIRSGIDPVELHMTLSSLCFFSVANRHTFQPQFGYDMTSKRARRQRRTQISDLLWLYVRKDA</sequence>
<dbReference type="PANTHER" id="PTHR30328">
    <property type="entry name" value="TRANSCRIPTIONAL REPRESSOR"/>
    <property type="match status" value="1"/>
</dbReference>
<keyword evidence="1 2" id="KW-0238">DNA-binding</keyword>
<dbReference type="InterPro" id="IPR036271">
    <property type="entry name" value="Tet_transcr_reg_TetR-rel_C_sf"/>
</dbReference>
<dbReference type="InterPro" id="IPR009057">
    <property type="entry name" value="Homeodomain-like_sf"/>
</dbReference>
<evidence type="ECO:0000313" key="5">
    <source>
        <dbReference type="EMBL" id="OAF05863.1"/>
    </source>
</evidence>
<feature type="DNA-binding region" description="H-T-H motif" evidence="2">
    <location>
        <begin position="48"/>
        <end position="67"/>
    </location>
</feature>
<dbReference type="InterPro" id="IPR050109">
    <property type="entry name" value="HTH-type_TetR-like_transc_reg"/>
</dbReference>
<feature type="region of interest" description="Disordered" evidence="3">
    <location>
        <begin position="1"/>
        <end position="27"/>
    </location>
</feature>
<evidence type="ECO:0000313" key="6">
    <source>
        <dbReference type="Proteomes" id="UP000076959"/>
    </source>
</evidence>
<evidence type="ECO:0000259" key="4">
    <source>
        <dbReference type="PROSITE" id="PS50977"/>
    </source>
</evidence>
<dbReference type="Proteomes" id="UP000076959">
    <property type="component" value="Unassembled WGS sequence"/>
</dbReference>
<comment type="caution">
    <text evidence="5">The sequence shown here is derived from an EMBL/GenBank/DDBJ whole genome shotgun (WGS) entry which is preliminary data.</text>
</comment>
<accession>A0A176YGU8</accession>
<reference evidence="5 6" key="1">
    <citation type="submission" date="2016-03" db="EMBL/GenBank/DDBJ databases">
        <title>Draft Genome Sequence of the Strain BR 10245 (Bradyrhizobium sp.) isolated from nodules of Centrolobium paraense.</title>
        <authorList>
            <person name="Simoes-Araujo J.L.Sr."/>
            <person name="Barauna A.C."/>
            <person name="Silva K."/>
            <person name="Zilli J.E."/>
        </authorList>
    </citation>
    <scope>NUCLEOTIDE SEQUENCE [LARGE SCALE GENOMIC DNA]</scope>
    <source>
        <strain evidence="5 6">BR 10245</strain>
    </source>
</reference>
<dbReference type="SUPFAM" id="SSF48498">
    <property type="entry name" value="Tetracyclin repressor-like, C-terminal domain"/>
    <property type="match status" value="1"/>
</dbReference>
<dbReference type="STRING" id="1505087.AYJ54_01385"/>
<name>A0A176YGU8_9BRAD</name>